<sequence length="231" mass="26825">MKISGLRKNKVSPYNTQLDSHQFYEPLLNYTDVEFDNEEINCLKLGYKHRPDLNNRKDKIRSLERLAAETDTIIQSVDNPGHIKSECERVIRNQFAFIKNNKNVGHFNKEIILSIKDKIKRNNLVSTKADEGNSVVILTKDNYNKKVLKFIVDNNFNKVNPKLSTFIEVVNDTLKKCSELISKTLFHQLSAYFTTIPRLYGLLKFHKSDIPDEMTIRPVMLIHPYLDLQVG</sequence>
<dbReference type="EMBL" id="JARQZJ010000091">
    <property type="protein sequence ID" value="KAK9883643.1"/>
    <property type="molecule type" value="Genomic_DNA"/>
</dbReference>
<organism evidence="1 2">
    <name type="scientific">Henosepilachna vigintioctopunctata</name>
    <dbReference type="NCBI Taxonomy" id="420089"/>
    <lineage>
        <taxon>Eukaryota</taxon>
        <taxon>Metazoa</taxon>
        <taxon>Ecdysozoa</taxon>
        <taxon>Arthropoda</taxon>
        <taxon>Hexapoda</taxon>
        <taxon>Insecta</taxon>
        <taxon>Pterygota</taxon>
        <taxon>Neoptera</taxon>
        <taxon>Endopterygota</taxon>
        <taxon>Coleoptera</taxon>
        <taxon>Polyphaga</taxon>
        <taxon>Cucujiformia</taxon>
        <taxon>Coccinelloidea</taxon>
        <taxon>Coccinellidae</taxon>
        <taxon>Epilachninae</taxon>
        <taxon>Epilachnini</taxon>
        <taxon>Henosepilachna</taxon>
    </lineage>
</organism>
<dbReference type="Proteomes" id="UP001431783">
    <property type="component" value="Unassembled WGS sequence"/>
</dbReference>
<protein>
    <submittedName>
        <fullName evidence="1">Uncharacterized protein</fullName>
    </submittedName>
</protein>
<evidence type="ECO:0000313" key="1">
    <source>
        <dbReference type="EMBL" id="KAK9883643.1"/>
    </source>
</evidence>
<reference evidence="1 2" key="1">
    <citation type="submission" date="2023-03" db="EMBL/GenBank/DDBJ databases">
        <title>Genome insight into feeding habits of ladybird beetles.</title>
        <authorList>
            <person name="Li H.-S."/>
            <person name="Huang Y.-H."/>
            <person name="Pang H."/>
        </authorList>
    </citation>
    <scope>NUCLEOTIDE SEQUENCE [LARGE SCALE GENOMIC DNA]</scope>
    <source>
        <strain evidence="1">SYSU_2023b</strain>
        <tissue evidence="1">Whole body</tissue>
    </source>
</reference>
<evidence type="ECO:0000313" key="2">
    <source>
        <dbReference type="Proteomes" id="UP001431783"/>
    </source>
</evidence>
<accession>A0AAW1ULL2</accession>
<proteinExistence type="predicted"/>
<name>A0AAW1ULL2_9CUCU</name>
<keyword evidence="2" id="KW-1185">Reference proteome</keyword>
<gene>
    <name evidence="1" type="ORF">WA026_001814</name>
</gene>
<comment type="caution">
    <text evidence="1">The sequence shown here is derived from an EMBL/GenBank/DDBJ whole genome shotgun (WGS) entry which is preliminary data.</text>
</comment>
<dbReference type="AlphaFoldDB" id="A0AAW1ULL2"/>